<dbReference type="SUPFAM" id="SSF53067">
    <property type="entry name" value="Actin-like ATPase domain"/>
    <property type="match status" value="1"/>
</dbReference>
<dbReference type="Gene3D" id="3.30.420.40">
    <property type="match status" value="2"/>
</dbReference>
<dbReference type="AlphaFoldDB" id="A0A964DZQ0"/>
<dbReference type="Pfam" id="PF00480">
    <property type="entry name" value="ROK"/>
    <property type="match status" value="1"/>
</dbReference>
<dbReference type="EMBL" id="JAESVB010000005">
    <property type="protein sequence ID" value="MCB8876329.1"/>
    <property type="molecule type" value="Genomic_DNA"/>
</dbReference>
<keyword evidence="3" id="KW-1185">Reference proteome</keyword>
<reference evidence="2" key="1">
    <citation type="journal article" date="2021" name="Microorganisms">
        <title>Acidisoma silvae sp. nov. and Acidisomacellulosilytica sp. nov., Two Acidophilic Bacteria Isolated from Decaying Wood, Hydrolyzing Cellulose and Producing Poly-3-hydroxybutyrate.</title>
        <authorList>
            <person name="Mieszkin S."/>
            <person name="Pouder E."/>
            <person name="Uroz S."/>
            <person name="Simon-Colin C."/>
            <person name="Alain K."/>
        </authorList>
    </citation>
    <scope>NUCLEOTIDE SEQUENCE</scope>
    <source>
        <strain evidence="2">HW T2.11</strain>
    </source>
</reference>
<accession>A0A964DZQ0</accession>
<gene>
    <name evidence="2" type="ORF">ASILVAE211_14140</name>
</gene>
<reference evidence="2" key="2">
    <citation type="submission" date="2021-01" db="EMBL/GenBank/DDBJ databases">
        <authorList>
            <person name="Mieszkin S."/>
            <person name="Pouder E."/>
            <person name="Alain K."/>
        </authorList>
    </citation>
    <scope>NUCLEOTIDE SEQUENCE</scope>
    <source>
        <strain evidence="2">HW T2.11</strain>
    </source>
</reference>
<proteinExistence type="inferred from homology"/>
<organism evidence="2 3">
    <name type="scientific">Acidisoma silvae</name>
    <dbReference type="NCBI Taxonomy" id="2802396"/>
    <lineage>
        <taxon>Bacteria</taxon>
        <taxon>Pseudomonadati</taxon>
        <taxon>Pseudomonadota</taxon>
        <taxon>Alphaproteobacteria</taxon>
        <taxon>Acetobacterales</taxon>
        <taxon>Acidocellaceae</taxon>
        <taxon>Acidisoma</taxon>
    </lineage>
</organism>
<name>A0A964DZQ0_9PROT</name>
<dbReference type="PANTHER" id="PTHR18964:SF149">
    <property type="entry name" value="BIFUNCTIONAL UDP-N-ACETYLGLUCOSAMINE 2-EPIMERASE_N-ACETYLMANNOSAMINE KINASE"/>
    <property type="match status" value="1"/>
</dbReference>
<evidence type="ECO:0000313" key="3">
    <source>
        <dbReference type="Proteomes" id="UP000708298"/>
    </source>
</evidence>
<sequence length="306" mass="31565">MQHKMIGVDIGGSAVKLGLVTAQGQIIARRDIPFRIDWSFAECAAAIGDEVAALMAGGADVAGIGIGVPAYPHPETGALMAPVPNVPPLATGSLKFAFAERFGLPVVVGNDGVCAAQAELDFGAGRAFRRFAVLTLGTGIGGAIVIDGKLIDGPNGLPPEIGAISLDPSRSDVQDVVPGAFEYLASAAALLRRYQDLAGSDVVATPREVFDRAKAGEALALRVVDENGRWIAQVVGILSNILNLEAVILGGGLSHAGPFLLEQVERHAKHFYWAPFGRPPQLLLADLGNDAGIIGAAAICFASYGG</sequence>
<dbReference type="InterPro" id="IPR000600">
    <property type="entry name" value="ROK"/>
</dbReference>
<dbReference type="RefSeq" id="WP_227321979.1">
    <property type="nucleotide sequence ID" value="NZ_JAESVB010000005.1"/>
</dbReference>
<comment type="caution">
    <text evidence="2">The sequence shown here is derived from an EMBL/GenBank/DDBJ whole genome shotgun (WGS) entry which is preliminary data.</text>
</comment>
<dbReference type="InterPro" id="IPR043129">
    <property type="entry name" value="ATPase_NBD"/>
</dbReference>
<comment type="similarity">
    <text evidence="1">Belongs to the ROK (NagC/XylR) family.</text>
</comment>
<evidence type="ECO:0000313" key="2">
    <source>
        <dbReference type="EMBL" id="MCB8876329.1"/>
    </source>
</evidence>
<dbReference type="PANTHER" id="PTHR18964">
    <property type="entry name" value="ROK (REPRESSOR, ORF, KINASE) FAMILY"/>
    <property type="match status" value="1"/>
</dbReference>
<dbReference type="Proteomes" id="UP000708298">
    <property type="component" value="Unassembled WGS sequence"/>
</dbReference>
<evidence type="ECO:0000256" key="1">
    <source>
        <dbReference type="ARBA" id="ARBA00006479"/>
    </source>
</evidence>
<protein>
    <submittedName>
        <fullName evidence="2">ROK family protein</fullName>
    </submittedName>
</protein>